<evidence type="ECO:0000256" key="5">
    <source>
        <dbReference type="ARBA" id="ARBA00023033"/>
    </source>
</evidence>
<dbReference type="SUPFAM" id="SSF51905">
    <property type="entry name" value="FAD/NAD(P)-binding domain"/>
    <property type="match status" value="1"/>
</dbReference>
<feature type="domain" description="FAD-binding" evidence="6">
    <location>
        <begin position="6"/>
        <end position="354"/>
    </location>
</feature>
<dbReference type="Proteomes" id="UP001310890">
    <property type="component" value="Unassembled WGS sequence"/>
</dbReference>
<evidence type="ECO:0000256" key="2">
    <source>
        <dbReference type="ARBA" id="ARBA00022630"/>
    </source>
</evidence>
<keyword evidence="2" id="KW-0285">Flavoprotein</keyword>
<proteinExistence type="inferred from homology"/>
<dbReference type="PRINTS" id="PR00420">
    <property type="entry name" value="RNGMNOXGNASE"/>
</dbReference>
<organism evidence="7 8">
    <name type="scientific">Meristemomyces frigidus</name>
    <dbReference type="NCBI Taxonomy" id="1508187"/>
    <lineage>
        <taxon>Eukaryota</taxon>
        <taxon>Fungi</taxon>
        <taxon>Dikarya</taxon>
        <taxon>Ascomycota</taxon>
        <taxon>Pezizomycotina</taxon>
        <taxon>Dothideomycetes</taxon>
        <taxon>Dothideomycetidae</taxon>
        <taxon>Mycosphaerellales</taxon>
        <taxon>Teratosphaeriaceae</taxon>
        <taxon>Meristemomyces</taxon>
    </lineage>
</organism>
<evidence type="ECO:0000313" key="8">
    <source>
        <dbReference type="Proteomes" id="UP001310890"/>
    </source>
</evidence>
<evidence type="ECO:0000256" key="1">
    <source>
        <dbReference type="ARBA" id="ARBA00007992"/>
    </source>
</evidence>
<evidence type="ECO:0000259" key="6">
    <source>
        <dbReference type="Pfam" id="PF01494"/>
    </source>
</evidence>
<dbReference type="InterPro" id="IPR050493">
    <property type="entry name" value="FAD-dep_Monooxygenase_BioMet"/>
</dbReference>
<keyword evidence="3" id="KW-0274">FAD</keyword>
<dbReference type="PANTHER" id="PTHR13789:SF316">
    <property type="entry name" value="FAD-BINDING DOMAIN-CONTAINING PROTEIN"/>
    <property type="match status" value="1"/>
</dbReference>
<dbReference type="Pfam" id="PF01494">
    <property type="entry name" value="FAD_binding_3"/>
    <property type="match status" value="1"/>
</dbReference>
<dbReference type="AlphaFoldDB" id="A0AAN7YSN5"/>
<evidence type="ECO:0000256" key="4">
    <source>
        <dbReference type="ARBA" id="ARBA00023002"/>
    </source>
</evidence>
<dbReference type="Gene3D" id="3.50.50.60">
    <property type="entry name" value="FAD/NAD(P)-binding domain"/>
    <property type="match status" value="1"/>
</dbReference>
<gene>
    <name evidence="7" type="ORF">LTR62_001142</name>
</gene>
<evidence type="ECO:0000313" key="7">
    <source>
        <dbReference type="EMBL" id="KAK5115483.1"/>
    </source>
</evidence>
<protein>
    <recommendedName>
        <fullName evidence="6">FAD-binding domain-containing protein</fullName>
    </recommendedName>
</protein>
<sequence length="401" mass="44761">MFVQEATIVGGGLCGLALALFLDKQNIRSTIYELRPTGQTSAGAIMLSPNALRSLDAIGVYQRIKSRGYNFRDLTFRNNEHEILDAYEMGNADRYGYDALRVYRQVLLEELKAMATEAGIQVQYEKRFSHVVTETEHEVTFAFTDGETMTTQLLIGADGINSAVRGYIKVDVKAIFSGIMAITCAIPTKDIRVPFEPYQTPVSIHGTSGAFILAAQNPEGGEMLGGIQYCTHDRSRAEWDALLQDKTQLLSMMKKDYETWNPMVRSALDAIPPETIDIWAFHSVPRLDSWKSKYGRVLIIGDAAHAIPPAAGQGINQGFEDVHSLSIITAAAKNNNEWVKYLEGWQTFRSERVEYVISLTNEMSKRRMPGWNGQGAEKIDSAWLFEVDIEAEMQKVVGTVQ</sequence>
<keyword evidence="4" id="KW-0560">Oxidoreductase</keyword>
<dbReference type="EMBL" id="JAVRRL010000012">
    <property type="protein sequence ID" value="KAK5115483.1"/>
    <property type="molecule type" value="Genomic_DNA"/>
</dbReference>
<name>A0AAN7YSN5_9PEZI</name>
<reference evidence="7" key="1">
    <citation type="submission" date="2023-08" db="EMBL/GenBank/DDBJ databases">
        <title>Black Yeasts Isolated from many extreme environments.</title>
        <authorList>
            <person name="Coleine C."/>
            <person name="Stajich J.E."/>
            <person name="Selbmann L."/>
        </authorList>
    </citation>
    <scope>NUCLEOTIDE SEQUENCE</scope>
    <source>
        <strain evidence="7">CCFEE 5401</strain>
    </source>
</reference>
<dbReference type="GO" id="GO:0071949">
    <property type="term" value="F:FAD binding"/>
    <property type="evidence" value="ECO:0007669"/>
    <property type="project" value="InterPro"/>
</dbReference>
<accession>A0AAN7YSN5</accession>
<comment type="caution">
    <text evidence="7">The sequence shown here is derived from an EMBL/GenBank/DDBJ whole genome shotgun (WGS) entry which is preliminary data.</text>
</comment>
<dbReference type="InterPro" id="IPR002938">
    <property type="entry name" value="FAD-bd"/>
</dbReference>
<dbReference type="PANTHER" id="PTHR13789">
    <property type="entry name" value="MONOOXYGENASE"/>
    <property type="match status" value="1"/>
</dbReference>
<comment type="similarity">
    <text evidence="1">Belongs to the paxM FAD-dependent monooxygenase family.</text>
</comment>
<evidence type="ECO:0000256" key="3">
    <source>
        <dbReference type="ARBA" id="ARBA00022827"/>
    </source>
</evidence>
<dbReference type="GO" id="GO:0004497">
    <property type="term" value="F:monooxygenase activity"/>
    <property type="evidence" value="ECO:0007669"/>
    <property type="project" value="UniProtKB-KW"/>
</dbReference>
<dbReference type="InterPro" id="IPR036188">
    <property type="entry name" value="FAD/NAD-bd_sf"/>
</dbReference>
<keyword evidence="5" id="KW-0503">Monooxygenase</keyword>